<evidence type="ECO:0000256" key="9">
    <source>
        <dbReference type="ARBA" id="ARBA00023303"/>
    </source>
</evidence>
<keyword evidence="8 10" id="KW-0472">Membrane</keyword>
<evidence type="ECO:0000256" key="2">
    <source>
        <dbReference type="ARBA" id="ARBA00007254"/>
    </source>
</evidence>
<dbReference type="InterPro" id="IPR001185">
    <property type="entry name" value="MS_channel"/>
</dbReference>
<feature type="transmembrane region" description="Helical" evidence="10">
    <location>
        <begin position="71"/>
        <end position="94"/>
    </location>
</feature>
<evidence type="ECO:0000256" key="3">
    <source>
        <dbReference type="ARBA" id="ARBA00022448"/>
    </source>
</evidence>
<evidence type="ECO:0000256" key="7">
    <source>
        <dbReference type="ARBA" id="ARBA00023065"/>
    </source>
</evidence>
<dbReference type="NCBIfam" id="TIGR00220">
    <property type="entry name" value="mscL"/>
    <property type="match status" value="1"/>
</dbReference>
<comment type="subunit">
    <text evidence="10">Homopentamer.</text>
</comment>
<dbReference type="PANTHER" id="PTHR30266">
    <property type="entry name" value="MECHANOSENSITIVE CHANNEL MSCL"/>
    <property type="match status" value="1"/>
</dbReference>
<dbReference type="Proteomes" id="UP000824169">
    <property type="component" value="Unassembled WGS sequence"/>
</dbReference>
<dbReference type="EMBL" id="DVOO01000015">
    <property type="protein sequence ID" value="HIV25248.1"/>
    <property type="molecule type" value="Genomic_DNA"/>
</dbReference>
<evidence type="ECO:0000256" key="1">
    <source>
        <dbReference type="ARBA" id="ARBA00004651"/>
    </source>
</evidence>
<evidence type="ECO:0000313" key="11">
    <source>
        <dbReference type="EMBL" id="HIV25248.1"/>
    </source>
</evidence>
<dbReference type="SUPFAM" id="SSF81330">
    <property type="entry name" value="Gated mechanosensitive channel"/>
    <property type="match status" value="1"/>
</dbReference>
<evidence type="ECO:0000256" key="10">
    <source>
        <dbReference type="HAMAP-Rule" id="MF_00115"/>
    </source>
</evidence>
<reference evidence="11" key="1">
    <citation type="submission" date="2020-10" db="EMBL/GenBank/DDBJ databases">
        <authorList>
            <person name="Gilroy R."/>
        </authorList>
    </citation>
    <scope>NUCLEOTIDE SEQUENCE</scope>
    <source>
        <strain evidence="11">CHK188-20938</strain>
    </source>
</reference>
<dbReference type="PANTHER" id="PTHR30266:SF2">
    <property type="entry name" value="LARGE-CONDUCTANCE MECHANOSENSITIVE CHANNEL"/>
    <property type="match status" value="1"/>
</dbReference>
<dbReference type="InterPro" id="IPR019823">
    <property type="entry name" value="Mechanosensitive_channel_CS"/>
</dbReference>
<keyword evidence="7 10" id="KW-0406">Ion transport</keyword>
<dbReference type="PRINTS" id="PR01264">
    <property type="entry name" value="MECHCHANNEL"/>
</dbReference>
<comment type="similarity">
    <text evidence="2 10">Belongs to the MscL family.</text>
</comment>
<name>A0A9D1P287_9FIRM</name>
<dbReference type="HAMAP" id="MF_00115">
    <property type="entry name" value="MscL"/>
    <property type="match status" value="1"/>
</dbReference>
<evidence type="ECO:0000256" key="4">
    <source>
        <dbReference type="ARBA" id="ARBA00022475"/>
    </source>
</evidence>
<evidence type="ECO:0000256" key="5">
    <source>
        <dbReference type="ARBA" id="ARBA00022692"/>
    </source>
</evidence>
<keyword evidence="4 10" id="KW-1003">Cell membrane</keyword>
<reference evidence="11" key="2">
    <citation type="journal article" date="2021" name="PeerJ">
        <title>Extensive microbial diversity within the chicken gut microbiome revealed by metagenomics and culture.</title>
        <authorList>
            <person name="Gilroy R."/>
            <person name="Ravi A."/>
            <person name="Getino M."/>
            <person name="Pursley I."/>
            <person name="Horton D.L."/>
            <person name="Alikhan N.F."/>
            <person name="Baker D."/>
            <person name="Gharbi K."/>
            <person name="Hall N."/>
            <person name="Watson M."/>
            <person name="Adriaenssens E.M."/>
            <person name="Foster-Nyarko E."/>
            <person name="Jarju S."/>
            <person name="Secka A."/>
            <person name="Antonio M."/>
            <person name="Oren A."/>
            <person name="Chaudhuri R.R."/>
            <person name="La Ragione R."/>
            <person name="Hildebrand F."/>
            <person name="Pallen M.J."/>
        </authorList>
    </citation>
    <scope>NUCLEOTIDE SEQUENCE</scope>
    <source>
        <strain evidence="11">CHK188-20938</strain>
    </source>
</reference>
<dbReference type="GO" id="GO:0008381">
    <property type="term" value="F:mechanosensitive monoatomic ion channel activity"/>
    <property type="evidence" value="ECO:0007669"/>
    <property type="project" value="UniProtKB-UniRule"/>
</dbReference>
<dbReference type="Pfam" id="PF01741">
    <property type="entry name" value="MscL"/>
    <property type="match status" value="1"/>
</dbReference>
<evidence type="ECO:0000313" key="12">
    <source>
        <dbReference type="Proteomes" id="UP000824169"/>
    </source>
</evidence>
<sequence>MKKFMNEFKEFISRGNVMDLAVGMIIGSAFTMIVTSLVDDIFMPLISVLTGGISFEDWKIILGGGENPPTLAIGSFVAAVLNFIIVAFCIFMVVKTFNKFRSLSLLARKEAAEEAAPATKICPYCRSAIAAEATRCPHCTSVLEEK</sequence>
<comment type="function">
    <text evidence="10">Channel that opens in response to stretch forces in the membrane lipid bilayer. May participate in the regulation of osmotic pressure changes within the cell.</text>
</comment>
<comment type="subcellular location">
    <subcellularLocation>
        <location evidence="1 10">Cell membrane</location>
        <topology evidence="1 10">Multi-pass membrane protein</topology>
    </subcellularLocation>
</comment>
<dbReference type="InterPro" id="IPR037673">
    <property type="entry name" value="MSC/AndL"/>
</dbReference>
<dbReference type="PROSITE" id="PS01327">
    <property type="entry name" value="MSCL"/>
    <property type="match status" value="1"/>
</dbReference>
<proteinExistence type="inferred from homology"/>
<protein>
    <recommendedName>
        <fullName evidence="10">Large-conductance mechanosensitive channel</fullName>
    </recommendedName>
</protein>
<organism evidence="11 12">
    <name type="scientific">Candidatus Scatomonas pullistercoris</name>
    <dbReference type="NCBI Taxonomy" id="2840920"/>
    <lineage>
        <taxon>Bacteria</taxon>
        <taxon>Bacillati</taxon>
        <taxon>Bacillota</taxon>
        <taxon>Clostridia</taxon>
        <taxon>Lachnospirales</taxon>
        <taxon>Lachnospiraceae</taxon>
        <taxon>Lachnospiraceae incertae sedis</taxon>
        <taxon>Candidatus Scatomonas</taxon>
    </lineage>
</organism>
<dbReference type="Gene3D" id="1.10.1200.120">
    <property type="entry name" value="Large-conductance mechanosensitive channel, MscL, domain 1"/>
    <property type="match status" value="1"/>
</dbReference>
<dbReference type="AlphaFoldDB" id="A0A9D1P287"/>
<evidence type="ECO:0000256" key="8">
    <source>
        <dbReference type="ARBA" id="ARBA00023136"/>
    </source>
</evidence>
<keyword evidence="9 10" id="KW-0407">Ion channel</keyword>
<comment type="caution">
    <text evidence="11">The sequence shown here is derived from an EMBL/GenBank/DDBJ whole genome shotgun (WGS) entry which is preliminary data.</text>
</comment>
<keyword evidence="3 10" id="KW-0813">Transport</keyword>
<feature type="transmembrane region" description="Helical" evidence="10">
    <location>
        <begin position="20"/>
        <end position="38"/>
    </location>
</feature>
<gene>
    <name evidence="10 11" type="primary">mscL</name>
    <name evidence="11" type="ORF">IAB71_05580</name>
</gene>
<keyword evidence="6 10" id="KW-1133">Transmembrane helix</keyword>
<dbReference type="InterPro" id="IPR036019">
    <property type="entry name" value="MscL_channel"/>
</dbReference>
<dbReference type="GO" id="GO:0005886">
    <property type="term" value="C:plasma membrane"/>
    <property type="evidence" value="ECO:0007669"/>
    <property type="project" value="UniProtKB-SubCell"/>
</dbReference>
<keyword evidence="5 10" id="KW-0812">Transmembrane</keyword>
<evidence type="ECO:0000256" key="6">
    <source>
        <dbReference type="ARBA" id="ARBA00022989"/>
    </source>
</evidence>
<accession>A0A9D1P287</accession>